<evidence type="ECO:0000256" key="1">
    <source>
        <dbReference type="SAM" id="MobiDB-lite"/>
    </source>
</evidence>
<accession>A0ABQ5EER8</accession>
<protein>
    <submittedName>
        <fullName evidence="2">Uncharacterized protein</fullName>
    </submittedName>
</protein>
<feature type="region of interest" description="Disordered" evidence="1">
    <location>
        <begin position="135"/>
        <end position="193"/>
    </location>
</feature>
<reference evidence="2" key="1">
    <citation type="journal article" date="2022" name="Int. J. Mol. Sci.">
        <title>Draft Genome of Tanacetum Coccineum: Genomic Comparison of Closely Related Tanacetum-Family Plants.</title>
        <authorList>
            <person name="Yamashiro T."/>
            <person name="Shiraishi A."/>
            <person name="Nakayama K."/>
            <person name="Satake H."/>
        </authorList>
    </citation>
    <scope>NUCLEOTIDE SEQUENCE</scope>
</reference>
<dbReference type="PANTHER" id="PTHR31973:SF189">
    <property type="entry name" value="TRANSPOSASE, MUDR, PLANT, MULE TRANSPOSASE DOMAIN PROTEIN-RELATED"/>
    <property type="match status" value="1"/>
</dbReference>
<dbReference type="PANTHER" id="PTHR31973">
    <property type="entry name" value="POLYPROTEIN, PUTATIVE-RELATED"/>
    <property type="match status" value="1"/>
</dbReference>
<evidence type="ECO:0000313" key="2">
    <source>
        <dbReference type="EMBL" id="GJT49371.1"/>
    </source>
</evidence>
<evidence type="ECO:0000313" key="3">
    <source>
        <dbReference type="Proteomes" id="UP001151760"/>
    </source>
</evidence>
<name>A0ABQ5EER8_9ASTR</name>
<organism evidence="2 3">
    <name type="scientific">Tanacetum coccineum</name>
    <dbReference type="NCBI Taxonomy" id="301880"/>
    <lineage>
        <taxon>Eukaryota</taxon>
        <taxon>Viridiplantae</taxon>
        <taxon>Streptophyta</taxon>
        <taxon>Embryophyta</taxon>
        <taxon>Tracheophyta</taxon>
        <taxon>Spermatophyta</taxon>
        <taxon>Magnoliopsida</taxon>
        <taxon>eudicotyledons</taxon>
        <taxon>Gunneridae</taxon>
        <taxon>Pentapetalae</taxon>
        <taxon>asterids</taxon>
        <taxon>campanulids</taxon>
        <taxon>Asterales</taxon>
        <taxon>Asteraceae</taxon>
        <taxon>Asteroideae</taxon>
        <taxon>Anthemideae</taxon>
        <taxon>Anthemidinae</taxon>
        <taxon>Tanacetum</taxon>
    </lineage>
</organism>
<proteinExistence type="predicted"/>
<keyword evidence="3" id="KW-1185">Reference proteome</keyword>
<gene>
    <name evidence="2" type="ORF">Tco_0975528</name>
</gene>
<comment type="caution">
    <text evidence="2">The sequence shown here is derived from an EMBL/GenBank/DDBJ whole genome shotgun (WGS) entry which is preliminary data.</text>
</comment>
<feature type="compositionally biased region" description="Gly residues" evidence="1">
    <location>
        <begin position="173"/>
        <end position="182"/>
    </location>
</feature>
<reference evidence="2" key="2">
    <citation type="submission" date="2022-01" db="EMBL/GenBank/DDBJ databases">
        <authorList>
            <person name="Yamashiro T."/>
            <person name="Shiraishi A."/>
            <person name="Satake H."/>
            <person name="Nakayama K."/>
        </authorList>
    </citation>
    <scope>NUCLEOTIDE SEQUENCE</scope>
</reference>
<dbReference type="Proteomes" id="UP001151760">
    <property type="component" value="Unassembled WGS sequence"/>
</dbReference>
<dbReference type="EMBL" id="BQNB010016232">
    <property type="protein sequence ID" value="GJT49371.1"/>
    <property type="molecule type" value="Genomic_DNA"/>
</dbReference>
<sequence length="211" mass="24292">MSKGNVKDKNRVFVVNVKHDGIFSPYPFSYIHGDEKQLTDFDFEEWNPNSWSRAFFDMNSKCASFENGIAESFNKAIVVQRTKPNITMLKDIRLYIMQRLVEMNKKAMNLEDRITPSIRKRLEILKEQQRYNAIKKGHNRRNCDKEQLPKPPQMKKQPGRKREPNFNSYASNKGGGRGSRGGRGGRGKGRGVTTMLVDEELSIHVKNASIL</sequence>